<dbReference type="EC" id="3.5.4.3" evidence="3 7"/>
<comment type="function">
    <text evidence="8">Catalyzes the hydrolytic deamination of guanine, producing xanthine and ammonia.</text>
</comment>
<dbReference type="Pfam" id="PF01979">
    <property type="entry name" value="Amidohydro_1"/>
    <property type="match status" value="1"/>
</dbReference>
<dbReference type="Gene3D" id="2.30.40.10">
    <property type="entry name" value="Urease, subunit C, domain 1"/>
    <property type="match status" value="1"/>
</dbReference>
<keyword evidence="11" id="KW-1185">Reference proteome</keyword>
<evidence type="ECO:0000256" key="7">
    <source>
        <dbReference type="NCBIfam" id="TIGR02967"/>
    </source>
</evidence>
<dbReference type="InterPro" id="IPR014311">
    <property type="entry name" value="Guanine_deaminase"/>
</dbReference>
<accession>A0A1Q9AXQ3</accession>
<evidence type="ECO:0000256" key="4">
    <source>
        <dbReference type="ARBA" id="ARBA00022723"/>
    </source>
</evidence>
<dbReference type="RefSeq" id="WP_075627269.1">
    <property type="nucleotide sequence ID" value="NZ_FOAM01000001.1"/>
</dbReference>
<protein>
    <recommendedName>
        <fullName evidence="3 7">Guanine deaminase</fullName>
        <shortName evidence="8">Guanase</shortName>
        <ecNumber evidence="3 7">3.5.4.3</ecNumber>
    </recommendedName>
    <alternativeName>
        <fullName evidence="8">Guanine aminohydrolase</fullName>
    </alternativeName>
</protein>
<dbReference type="InterPro" id="IPR006680">
    <property type="entry name" value="Amidohydro-rel"/>
</dbReference>
<comment type="pathway">
    <text evidence="1 8">Purine metabolism; guanine degradation; xanthine from guanine: step 1/1.</text>
</comment>
<dbReference type="GO" id="GO:0008270">
    <property type="term" value="F:zinc ion binding"/>
    <property type="evidence" value="ECO:0007669"/>
    <property type="project" value="UniProtKB-UniRule"/>
</dbReference>
<feature type="domain" description="Amidohydrolase-related" evidence="9">
    <location>
        <begin position="71"/>
        <end position="451"/>
    </location>
</feature>
<dbReference type="OrthoDB" id="9787621at2"/>
<evidence type="ECO:0000256" key="8">
    <source>
        <dbReference type="RuleBase" id="RU366009"/>
    </source>
</evidence>
<dbReference type="InterPro" id="IPR051607">
    <property type="entry name" value="Metallo-dep_hydrolases"/>
</dbReference>
<evidence type="ECO:0000259" key="9">
    <source>
        <dbReference type="Pfam" id="PF01979"/>
    </source>
</evidence>
<dbReference type="GO" id="GO:0006147">
    <property type="term" value="P:guanine catabolic process"/>
    <property type="evidence" value="ECO:0007669"/>
    <property type="project" value="UniProtKB-UniRule"/>
</dbReference>
<name>A0A1Q9AXQ3_9HYPH</name>
<evidence type="ECO:0000256" key="1">
    <source>
        <dbReference type="ARBA" id="ARBA00004984"/>
    </source>
</evidence>
<comment type="similarity">
    <text evidence="2 8">Belongs to the metallo-dependent hydrolases superfamily. ATZ/TRZ family.</text>
</comment>
<dbReference type="Proteomes" id="UP000186364">
    <property type="component" value="Unassembled WGS sequence"/>
</dbReference>
<dbReference type="GO" id="GO:0005829">
    <property type="term" value="C:cytosol"/>
    <property type="evidence" value="ECO:0007669"/>
    <property type="project" value="TreeGrafter"/>
</dbReference>
<evidence type="ECO:0000256" key="5">
    <source>
        <dbReference type="ARBA" id="ARBA00022801"/>
    </source>
</evidence>
<dbReference type="PANTHER" id="PTHR11271:SF6">
    <property type="entry name" value="GUANINE DEAMINASE"/>
    <property type="match status" value="1"/>
</dbReference>
<proteinExistence type="inferred from homology"/>
<evidence type="ECO:0000256" key="2">
    <source>
        <dbReference type="ARBA" id="ARBA00006745"/>
    </source>
</evidence>
<dbReference type="InterPro" id="IPR032466">
    <property type="entry name" value="Metal_Hydrolase"/>
</dbReference>
<organism evidence="10 11">
    <name type="scientific">Xaviernesmea oryzae</name>
    <dbReference type="NCBI Taxonomy" id="464029"/>
    <lineage>
        <taxon>Bacteria</taxon>
        <taxon>Pseudomonadati</taxon>
        <taxon>Pseudomonadota</taxon>
        <taxon>Alphaproteobacteria</taxon>
        <taxon>Hyphomicrobiales</taxon>
        <taxon>Rhizobiaceae</taxon>
        <taxon>Rhizobium/Agrobacterium group</taxon>
        <taxon>Xaviernesmea</taxon>
    </lineage>
</organism>
<evidence type="ECO:0000256" key="6">
    <source>
        <dbReference type="ARBA" id="ARBA00022833"/>
    </source>
</evidence>
<comment type="caution">
    <text evidence="10">The sequence shown here is derived from an EMBL/GenBank/DDBJ whole genome shotgun (WGS) entry which is preliminary data.</text>
</comment>
<dbReference type="GO" id="GO:0008892">
    <property type="term" value="F:guanine deaminase activity"/>
    <property type="evidence" value="ECO:0007669"/>
    <property type="project" value="UniProtKB-UniRule"/>
</dbReference>
<dbReference type="UniPathway" id="UPA00603">
    <property type="reaction ID" value="UER00660"/>
</dbReference>
<keyword evidence="4 8" id="KW-0479">Metal-binding</keyword>
<comment type="catalytic activity">
    <reaction evidence="8">
        <text>guanine + H2O + H(+) = xanthine + NH4(+)</text>
        <dbReference type="Rhea" id="RHEA:14665"/>
        <dbReference type="ChEBI" id="CHEBI:15377"/>
        <dbReference type="ChEBI" id="CHEBI:15378"/>
        <dbReference type="ChEBI" id="CHEBI:16235"/>
        <dbReference type="ChEBI" id="CHEBI:17712"/>
        <dbReference type="ChEBI" id="CHEBI:28938"/>
        <dbReference type="EC" id="3.5.4.3"/>
    </reaction>
</comment>
<keyword evidence="5 8" id="KW-0378">Hydrolase</keyword>
<dbReference type="SUPFAM" id="SSF51338">
    <property type="entry name" value="Composite domain of metallo-dependent hydrolases"/>
    <property type="match status" value="1"/>
</dbReference>
<keyword evidence="6 8" id="KW-0862">Zinc</keyword>
<evidence type="ECO:0000256" key="3">
    <source>
        <dbReference type="ARBA" id="ARBA00012781"/>
    </source>
</evidence>
<dbReference type="Gene3D" id="3.20.20.140">
    <property type="entry name" value="Metal-dependent hydrolases"/>
    <property type="match status" value="1"/>
</dbReference>
<sequence length="454" mass="48747">MTTSLAGRMLLADAFHAPECGALEVLAQALIEIGGDGHIVRLTRPGEAGYTDALERAEGEDRLTRMPPGHYLLPGFVDTHVHAPQYPQLGAALDVPLEVWLQRYTFPLEARYADLAFAGEVYGRLVDDLLSSGTTTALYFATIHQEATRLLVDLCLEKGQRALIGKVAMDHPENCPDFYRDASPEAAIEGTRALIDYIGTHPGNGEGRVLPVITPRFIPACTDAALEGLGRLAAECGCHVQTHCSESDWAHGYVLARYGISDAASLDRFGLMTRRTILAHANFLDEEDMDRVKARGSGIAHCPLSNAYFADSIFPLRRALEKGLHVGLGTDISGGPSGFMPEAARGAVLVSRILESGADPVRSRAERASGASTRIDFREAFHLVTAGGGQALDLPIGLFRPGYAFDAVLIDTTADKGGIRLFGEEDGETILQKIVYGAARANIARVWVDGLAVA</sequence>
<dbReference type="AlphaFoldDB" id="A0A1Q9AXQ3"/>
<reference evidence="10 11" key="1">
    <citation type="submission" date="2016-09" db="EMBL/GenBank/DDBJ databases">
        <title>Rhizobium sp. nov., a novel species isolated from the rice rhizosphere.</title>
        <authorList>
            <person name="Zhao J."/>
            <person name="Zhang X."/>
        </authorList>
    </citation>
    <scope>NUCLEOTIDE SEQUENCE [LARGE SCALE GENOMIC DNA]</scope>
    <source>
        <strain evidence="10 11">1.7048</strain>
    </source>
</reference>
<gene>
    <name evidence="10" type="ORF">BJF93_14915</name>
</gene>
<comment type="cofactor">
    <cofactor evidence="8">
        <name>Zn(2+)</name>
        <dbReference type="ChEBI" id="CHEBI:29105"/>
    </cofactor>
    <text evidence="8">Binds 1 zinc ion per subunit.</text>
</comment>
<dbReference type="NCBIfam" id="TIGR02967">
    <property type="entry name" value="guan_deamin"/>
    <property type="match status" value="1"/>
</dbReference>
<evidence type="ECO:0000313" key="11">
    <source>
        <dbReference type="Proteomes" id="UP000186364"/>
    </source>
</evidence>
<evidence type="ECO:0000313" key="10">
    <source>
        <dbReference type="EMBL" id="OLP60252.1"/>
    </source>
</evidence>
<dbReference type="EMBL" id="MKIP01000037">
    <property type="protein sequence ID" value="OLP60252.1"/>
    <property type="molecule type" value="Genomic_DNA"/>
</dbReference>
<dbReference type="InterPro" id="IPR011059">
    <property type="entry name" value="Metal-dep_hydrolase_composite"/>
</dbReference>
<dbReference type="PANTHER" id="PTHR11271">
    <property type="entry name" value="GUANINE DEAMINASE"/>
    <property type="match status" value="1"/>
</dbReference>
<dbReference type="SUPFAM" id="SSF51556">
    <property type="entry name" value="Metallo-dependent hydrolases"/>
    <property type="match status" value="1"/>
</dbReference>